<dbReference type="Proteomes" id="UP000244073">
    <property type="component" value="Unassembled WGS sequence"/>
</dbReference>
<accession>A0A2T5M6I5</accession>
<dbReference type="EMBL" id="MSFN02000001">
    <property type="protein sequence ID" value="PTU24144.1"/>
    <property type="molecule type" value="Genomic_DNA"/>
</dbReference>
<organism evidence="1 2">
    <name type="scientific">Aspergillus ochraceoroseus IBT 24754</name>
    <dbReference type="NCBI Taxonomy" id="1392256"/>
    <lineage>
        <taxon>Eukaryota</taxon>
        <taxon>Fungi</taxon>
        <taxon>Dikarya</taxon>
        <taxon>Ascomycota</taxon>
        <taxon>Pezizomycotina</taxon>
        <taxon>Eurotiomycetes</taxon>
        <taxon>Eurotiomycetidae</taxon>
        <taxon>Eurotiales</taxon>
        <taxon>Aspergillaceae</taxon>
        <taxon>Aspergillus</taxon>
        <taxon>Aspergillus subgen. Nidulantes</taxon>
    </lineage>
</organism>
<comment type="caution">
    <text evidence="1">The sequence shown here is derived from an EMBL/GenBank/DDBJ whole genome shotgun (WGS) entry which is preliminary data.</text>
</comment>
<evidence type="ECO:0000313" key="2">
    <source>
        <dbReference type="Proteomes" id="UP000244073"/>
    </source>
</evidence>
<name>A0A2T5M6I5_9EURO</name>
<reference evidence="1 2" key="1">
    <citation type="journal article" date="2018" name="Proc. Natl. Acad. Sci. U.S.A.">
        <title>Linking secondary metabolites to gene clusters through genome sequencing of six diverse Aspergillus species.</title>
        <authorList>
            <person name="Kaerboelling I."/>
            <person name="Vesth T.C."/>
            <person name="Frisvad J.C."/>
            <person name="Nybo J.L."/>
            <person name="Theobald S."/>
            <person name="Kuo A."/>
            <person name="Bowyer P."/>
            <person name="Matsuda Y."/>
            <person name="Mondo S."/>
            <person name="Lyhne E.K."/>
            <person name="Kogle M.E."/>
            <person name="Clum A."/>
            <person name="Lipzen A."/>
            <person name="Salamov A."/>
            <person name="Ngan C.Y."/>
            <person name="Daum C."/>
            <person name="Chiniquy J."/>
            <person name="Barry K."/>
            <person name="LaButti K."/>
            <person name="Haridas S."/>
            <person name="Simmons B.A."/>
            <person name="Magnuson J.K."/>
            <person name="Mortensen U.H."/>
            <person name="Larsen T.O."/>
            <person name="Grigoriev I.V."/>
            <person name="Baker S.E."/>
            <person name="Andersen M.R."/>
        </authorList>
    </citation>
    <scope>NUCLEOTIDE SEQUENCE [LARGE SCALE GENOMIC DNA]</scope>
    <source>
        <strain evidence="1 2">IBT 24754</strain>
    </source>
</reference>
<dbReference type="VEuPathDB" id="FungiDB:P175DRAFT_0497264"/>
<sequence>MNTGNKTNGTSARWCLVYYGVGFLSFYVSGITLNPPNGGRDAQWGRLAQPASQSFPFRAPVYWLFAALPVHCTT</sequence>
<dbReference type="AlphaFoldDB" id="A0A2T5M6I5"/>
<gene>
    <name evidence="1" type="ORF">P175DRAFT_0497264</name>
</gene>
<dbReference type="GeneID" id="63813126"/>
<evidence type="ECO:0000313" key="1">
    <source>
        <dbReference type="EMBL" id="PTU24144.1"/>
    </source>
</evidence>
<dbReference type="RefSeq" id="XP_040755536.1">
    <property type="nucleotide sequence ID" value="XM_040896244.1"/>
</dbReference>
<protein>
    <submittedName>
        <fullName evidence="1">Uncharacterized protein</fullName>
    </submittedName>
</protein>
<proteinExistence type="predicted"/>